<dbReference type="Proteomes" id="UP001056426">
    <property type="component" value="Chromosome"/>
</dbReference>
<dbReference type="SUPFAM" id="SSF52980">
    <property type="entry name" value="Restriction endonuclease-like"/>
    <property type="match status" value="1"/>
</dbReference>
<dbReference type="GO" id="GO:0003677">
    <property type="term" value="F:DNA binding"/>
    <property type="evidence" value="ECO:0007669"/>
    <property type="project" value="InterPro"/>
</dbReference>
<evidence type="ECO:0000259" key="4">
    <source>
        <dbReference type="PROSITE" id="PS51161"/>
    </source>
</evidence>
<proteinExistence type="predicted"/>
<gene>
    <name evidence="5" type="ORF">M9189_05205</name>
</gene>
<dbReference type="EC" id="3.1.21.-" evidence="5"/>
<keyword evidence="5" id="KW-0540">Nuclease</keyword>
<dbReference type="Pfam" id="PF04471">
    <property type="entry name" value="Mrr_cat"/>
    <property type="match status" value="1"/>
</dbReference>
<evidence type="ECO:0000256" key="3">
    <source>
        <dbReference type="PROSITE-ProRule" id="PRU00492"/>
    </source>
</evidence>
<dbReference type="InterPro" id="IPR011856">
    <property type="entry name" value="tRNA_endonuc-like_dom_sf"/>
</dbReference>
<dbReference type="RefSeq" id="WP_250725152.1">
    <property type="nucleotide sequence ID" value="NZ_CP098400.1"/>
</dbReference>
<protein>
    <submittedName>
        <fullName evidence="5">Restriction endonuclease</fullName>
        <ecNumber evidence="5">3.1.21.-</ecNumber>
    </submittedName>
</protein>
<accession>A0A9J6ZT63</accession>
<keyword evidence="5" id="KW-0255">Endonuclease</keyword>
<dbReference type="PROSITE" id="PS51161">
    <property type="entry name" value="ATP_CONE"/>
    <property type="match status" value="1"/>
</dbReference>
<keyword evidence="6" id="KW-1185">Reference proteome</keyword>
<evidence type="ECO:0000313" key="6">
    <source>
        <dbReference type="Proteomes" id="UP001056426"/>
    </source>
</evidence>
<reference evidence="5" key="2">
    <citation type="submission" date="2022-06" db="EMBL/GenBank/DDBJ databases">
        <title>Xiashengella guii gen. nov. sp. nov., a bacterium isolated form anaerobic digestion tank.</title>
        <authorList>
            <person name="Huang H."/>
        </authorList>
    </citation>
    <scope>NUCLEOTIDE SEQUENCE</scope>
    <source>
        <strain evidence="5">Ai-910</strain>
    </source>
</reference>
<dbReference type="GO" id="GO:0004519">
    <property type="term" value="F:endonuclease activity"/>
    <property type="evidence" value="ECO:0007669"/>
    <property type="project" value="UniProtKB-KW"/>
</dbReference>
<sequence>MSRQVLIKKASGEFVPFSKEKLATSLERSGASDETVSLVLKDIESWVVEGTTTAKLYRRAFMLLRRHQKFTAARYSLKNALMELGPTGYAFEKLMGHVFRAMGFSVEVGIEVEGKCVTHEVDVLATNHKHQHFVECKFYNSPGKSANVQVPLYIRSRVNDIIDKRRTQEQYKDFGFHGWVATNTRFTSDAQSFGECSGLNLISWDYPENRSLKRLVEDNQLFPITALTNLTKAEKEKLLSDGVVLCKEINDNPELLKILDLKPAKLKQVLYEVKDLSVKK</sequence>
<dbReference type="KEGG" id="alkq:M9189_05205"/>
<keyword evidence="1 3" id="KW-0547">Nucleotide-binding</keyword>
<dbReference type="EMBL" id="CP098400">
    <property type="protein sequence ID" value="URW80747.1"/>
    <property type="molecule type" value="Genomic_DNA"/>
</dbReference>
<keyword evidence="2 3" id="KW-0067">ATP-binding</keyword>
<dbReference type="InterPro" id="IPR011335">
    <property type="entry name" value="Restrct_endonuc-II-like"/>
</dbReference>
<evidence type="ECO:0000256" key="1">
    <source>
        <dbReference type="ARBA" id="ARBA00022741"/>
    </source>
</evidence>
<dbReference type="InterPro" id="IPR007560">
    <property type="entry name" value="Restrct_endonuc_IV_Mrr"/>
</dbReference>
<evidence type="ECO:0000313" key="5">
    <source>
        <dbReference type="EMBL" id="URW80747.1"/>
    </source>
</evidence>
<keyword evidence="5" id="KW-0378">Hydrolase</keyword>
<dbReference type="AlphaFoldDB" id="A0A9J6ZT63"/>
<evidence type="ECO:0000256" key="2">
    <source>
        <dbReference type="ARBA" id="ARBA00022840"/>
    </source>
</evidence>
<dbReference type="GO" id="GO:0016787">
    <property type="term" value="F:hydrolase activity"/>
    <property type="evidence" value="ECO:0007669"/>
    <property type="project" value="UniProtKB-KW"/>
</dbReference>
<dbReference type="GO" id="GO:0009307">
    <property type="term" value="P:DNA restriction-modification system"/>
    <property type="evidence" value="ECO:0007669"/>
    <property type="project" value="InterPro"/>
</dbReference>
<dbReference type="Gene3D" id="3.40.1350.10">
    <property type="match status" value="1"/>
</dbReference>
<name>A0A9J6ZT63_9BACT</name>
<dbReference type="GO" id="GO:0005524">
    <property type="term" value="F:ATP binding"/>
    <property type="evidence" value="ECO:0007669"/>
    <property type="project" value="UniProtKB-UniRule"/>
</dbReference>
<feature type="domain" description="ATP-cone" evidence="4">
    <location>
        <begin position="5"/>
        <end position="86"/>
    </location>
</feature>
<dbReference type="InterPro" id="IPR005144">
    <property type="entry name" value="ATP-cone_dom"/>
</dbReference>
<reference evidence="5" key="1">
    <citation type="submission" date="2022-05" db="EMBL/GenBank/DDBJ databases">
        <authorList>
            <person name="Sun X."/>
        </authorList>
    </citation>
    <scope>NUCLEOTIDE SEQUENCE</scope>
    <source>
        <strain evidence="5">Ai-910</strain>
    </source>
</reference>
<organism evidence="5 6">
    <name type="scientific">Xiashengella succiniciproducens</name>
    <dbReference type="NCBI Taxonomy" id="2949635"/>
    <lineage>
        <taxon>Bacteria</taxon>
        <taxon>Pseudomonadati</taxon>
        <taxon>Bacteroidota</taxon>
        <taxon>Bacteroidia</taxon>
        <taxon>Marinilabiliales</taxon>
        <taxon>Marinilabiliaceae</taxon>
        <taxon>Xiashengella</taxon>
    </lineage>
</organism>